<gene>
    <name evidence="6" type="primary">deoC</name>
    <name evidence="7" type="ORF">EZH24_00375</name>
</gene>
<comment type="function">
    <text evidence="6">Catalyzes a reversible aldol reaction between acetaldehyde and D-glyceraldehyde 3-phosphate to generate 2-deoxy-D-ribose 5-phosphate.</text>
</comment>
<dbReference type="InterPro" id="IPR002915">
    <property type="entry name" value="DeoC/FbaB/LacD_aldolase"/>
</dbReference>
<dbReference type="CDD" id="cd00959">
    <property type="entry name" value="DeoC"/>
    <property type="match status" value="1"/>
</dbReference>
<comment type="subcellular location">
    <subcellularLocation>
        <location evidence="6">Cytoplasm</location>
    </subcellularLocation>
</comment>
<comment type="pathway">
    <text evidence="6">Carbohydrate degradation; 2-deoxy-D-ribose 1-phosphate degradation; D-glyceraldehyde 3-phosphate and acetaldehyde from 2-deoxy-alpha-D-ribose 1-phosphate: step 2/2.</text>
</comment>
<comment type="caution">
    <text evidence="7">The sequence shown here is derived from an EMBL/GenBank/DDBJ whole genome shotgun (WGS) entry which is preliminary data.</text>
</comment>
<dbReference type="PIRSF" id="PIRSF001357">
    <property type="entry name" value="DeoC"/>
    <property type="match status" value="1"/>
</dbReference>
<name>A0ABY2TUF0_9SPIR</name>
<dbReference type="GO" id="GO:0004139">
    <property type="term" value="F:deoxyribose-phosphate aldolase activity"/>
    <property type="evidence" value="ECO:0007669"/>
    <property type="project" value="UniProtKB-EC"/>
</dbReference>
<evidence type="ECO:0000256" key="4">
    <source>
        <dbReference type="ARBA" id="ARBA00023270"/>
    </source>
</evidence>
<dbReference type="Gene3D" id="3.20.20.70">
    <property type="entry name" value="Aldolase class I"/>
    <property type="match status" value="1"/>
</dbReference>
<keyword evidence="2 6" id="KW-0963">Cytoplasm</keyword>
<dbReference type="SUPFAM" id="SSF51569">
    <property type="entry name" value="Aldolase"/>
    <property type="match status" value="1"/>
</dbReference>
<evidence type="ECO:0000256" key="1">
    <source>
        <dbReference type="ARBA" id="ARBA00010936"/>
    </source>
</evidence>
<dbReference type="SMART" id="SM01133">
    <property type="entry name" value="DeoC"/>
    <property type="match status" value="1"/>
</dbReference>
<evidence type="ECO:0000313" key="8">
    <source>
        <dbReference type="Proteomes" id="UP000310168"/>
    </source>
</evidence>
<dbReference type="HAMAP" id="MF_00114">
    <property type="entry name" value="DeoC_type1"/>
    <property type="match status" value="1"/>
</dbReference>
<comment type="catalytic activity">
    <reaction evidence="5 6">
        <text>2-deoxy-D-ribose 5-phosphate = D-glyceraldehyde 3-phosphate + acetaldehyde</text>
        <dbReference type="Rhea" id="RHEA:12821"/>
        <dbReference type="ChEBI" id="CHEBI:15343"/>
        <dbReference type="ChEBI" id="CHEBI:59776"/>
        <dbReference type="ChEBI" id="CHEBI:62877"/>
        <dbReference type="EC" id="4.1.2.4"/>
    </reaction>
</comment>
<feature type="active site" description="Proton donor/acceptor" evidence="6">
    <location>
        <position position="90"/>
    </location>
</feature>
<keyword evidence="3 6" id="KW-0456">Lyase</keyword>
<evidence type="ECO:0000313" key="7">
    <source>
        <dbReference type="EMBL" id="TKZ36394.1"/>
    </source>
</evidence>
<keyword evidence="4 6" id="KW-0704">Schiff base</keyword>
<evidence type="ECO:0000256" key="6">
    <source>
        <dbReference type="HAMAP-Rule" id="MF_00114"/>
    </source>
</evidence>
<dbReference type="RefSeq" id="WP_137997156.1">
    <property type="nucleotide sequence ID" value="NZ_SJDU01000004.1"/>
</dbReference>
<accession>A0ABY2TUF0</accession>
<dbReference type="EC" id="4.1.2.4" evidence="6"/>
<dbReference type="InterPro" id="IPR028581">
    <property type="entry name" value="DeoC_typeI"/>
</dbReference>
<dbReference type="PANTHER" id="PTHR10889">
    <property type="entry name" value="DEOXYRIBOSE-PHOSPHATE ALDOLASE"/>
    <property type="match status" value="1"/>
</dbReference>
<feature type="active site" description="Schiff-base intermediate with acetaldehyde" evidence="6">
    <location>
        <position position="152"/>
    </location>
</feature>
<comment type="similarity">
    <text evidence="1 6">Belongs to the DeoC/FbaB aldolase family. DeoC type 1 subfamily.</text>
</comment>
<evidence type="ECO:0000256" key="3">
    <source>
        <dbReference type="ARBA" id="ARBA00023239"/>
    </source>
</evidence>
<dbReference type="PANTHER" id="PTHR10889:SF1">
    <property type="entry name" value="DEOXYRIBOSE-PHOSPHATE ALDOLASE"/>
    <property type="match status" value="1"/>
</dbReference>
<sequence length="218" mass="23814">MQNINRLIDHTILKPEASIDDIRRLCIEAKEYNFYSVCVNSAYVNVAYNFLLHSDVKVCSVVGFPLGAMIKEAKAYEAKFAVDSGAEEIDMVINIGLLKSGKIDLFERDIKKVREACKASVLKVIIETCLLDDKEKILACKIAKEYGADFVKTSTGFSTGGATEHDIELMRKTVGDKMGVKASGGIKTYEDAIKMINAGANRLGTSSGIAIMKSAKDN</sequence>
<feature type="active site" description="Proton donor/acceptor" evidence="6">
    <location>
        <position position="181"/>
    </location>
</feature>
<dbReference type="NCBIfam" id="TIGR00126">
    <property type="entry name" value="deoC"/>
    <property type="match status" value="1"/>
</dbReference>
<organism evidence="7 8">
    <name type="scientific">Brachyspira catarrhinii</name>
    <dbReference type="NCBI Taxonomy" id="2528966"/>
    <lineage>
        <taxon>Bacteria</taxon>
        <taxon>Pseudomonadati</taxon>
        <taxon>Spirochaetota</taxon>
        <taxon>Spirochaetia</taxon>
        <taxon>Brachyspirales</taxon>
        <taxon>Brachyspiraceae</taxon>
        <taxon>Brachyspira</taxon>
    </lineage>
</organism>
<evidence type="ECO:0000256" key="5">
    <source>
        <dbReference type="ARBA" id="ARBA00048791"/>
    </source>
</evidence>
<dbReference type="InterPro" id="IPR013785">
    <property type="entry name" value="Aldolase_TIM"/>
</dbReference>
<keyword evidence="8" id="KW-1185">Reference proteome</keyword>
<dbReference type="InterPro" id="IPR011343">
    <property type="entry name" value="DeoC"/>
</dbReference>
<dbReference type="Proteomes" id="UP000310168">
    <property type="component" value="Unassembled WGS sequence"/>
</dbReference>
<protein>
    <recommendedName>
        <fullName evidence="6">Deoxyribose-phosphate aldolase</fullName>
        <shortName evidence="6">DERA</shortName>
        <ecNumber evidence="6">4.1.2.4</ecNumber>
    </recommendedName>
    <alternativeName>
        <fullName evidence="6">2-deoxy-D-ribose 5-phosphate aldolase</fullName>
    </alternativeName>
    <alternativeName>
        <fullName evidence="6">Phosphodeoxyriboaldolase</fullName>
        <shortName evidence="6">Deoxyriboaldolase</shortName>
    </alternativeName>
</protein>
<reference evidence="7 8" key="1">
    <citation type="journal article" date="2019" name="Anaerobe">
        <title>Brachyspira catarrhinii sp. nov., an anaerobic intestinal spirochaete isolated from vervet monkeys may have been misidentified as Brachyspira aalborgi in previous studies.</title>
        <authorList>
            <person name="Phillips N.D."/>
            <person name="La T."/>
            <person name="Hampson D.J."/>
        </authorList>
    </citation>
    <scope>NUCLEOTIDE SEQUENCE [LARGE SCALE GENOMIC DNA]</scope>
    <source>
        <strain evidence="7 8">Z12</strain>
    </source>
</reference>
<proteinExistence type="inferred from homology"/>
<evidence type="ECO:0000256" key="2">
    <source>
        <dbReference type="ARBA" id="ARBA00022490"/>
    </source>
</evidence>
<dbReference type="EMBL" id="SJDU01000004">
    <property type="protein sequence ID" value="TKZ36394.1"/>
    <property type="molecule type" value="Genomic_DNA"/>
</dbReference>
<dbReference type="Pfam" id="PF01791">
    <property type="entry name" value="DeoC"/>
    <property type="match status" value="1"/>
</dbReference>